<accession>A0ABS2MQP4</accession>
<sequence>MYDLGIINGKVYRGGDFYETNVYIESGEIVAITGVVFPAKETLDASGLWILPGLIDPHVHLELNVGDYTSCDTFESGGYEAALGGITTVIDFLDPISSEAHLDTAFETRKKLALKCPIDYGFHATLGNFQGNIQNLVGAVKEKGLLGIKVFMTYSESNRMIASDDLRALLASDVLTLVHAEDDKYVDPSHTCIETYEDSRPIKAELSAIDALKQNLGKGTLYVVHVSSGSGVEALKGLEQIFIETCPQYFMFDKSVFKSNKGGKYLLAPPFRSCDEKQKLRNNFHAIHTIGTDHCPFKPVEKLNSDNASKIPKGVGGLRYSFLTLYGLFGLRSVEKMSKNVAEIFNLQRKGRVAVGYDADLMIFDPNGTTHTGQIPANSCSSIYENMTFEGAIIHTLSRGTFVVKDGMPQENMGHFIRGGYHDGHY</sequence>
<dbReference type="Pfam" id="PF01979">
    <property type="entry name" value="Amidohydro_1"/>
    <property type="match status" value="2"/>
</dbReference>
<dbReference type="EC" id="3.5.2.2" evidence="3"/>
<keyword evidence="4" id="KW-1185">Reference proteome</keyword>
<organism evidence="3 4">
    <name type="scientific">Fusibacter tunisiensis</name>
    <dbReference type="NCBI Taxonomy" id="1008308"/>
    <lineage>
        <taxon>Bacteria</taxon>
        <taxon>Bacillati</taxon>
        <taxon>Bacillota</taxon>
        <taxon>Clostridia</taxon>
        <taxon>Eubacteriales</taxon>
        <taxon>Eubacteriales Family XII. Incertae Sedis</taxon>
        <taxon>Fusibacter</taxon>
    </lineage>
</organism>
<dbReference type="Gene3D" id="2.30.40.10">
    <property type="entry name" value="Urease, subunit C, domain 1"/>
    <property type="match status" value="1"/>
</dbReference>
<feature type="domain" description="Amidohydrolase-related" evidence="2">
    <location>
        <begin position="49"/>
        <end position="125"/>
    </location>
</feature>
<gene>
    <name evidence="3" type="ORF">JOC49_001269</name>
</gene>
<dbReference type="PANTHER" id="PTHR11647:SF1">
    <property type="entry name" value="COLLAPSIN RESPONSE MEDIATOR PROTEIN"/>
    <property type="match status" value="1"/>
</dbReference>
<dbReference type="PANTHER" id="PTHR11647">
    <property type="entry name" value="HYDRANTOINASE/DIHYDROPYRIMIDINASE FAMILY MEMBER"/>
    <property type="match status" value="1"/>
</dbReference>
<name>A0ABS2MQP4_9FIRM</name>
<proteinExistence type="predicted"/>
<dbReference type="RefSeq" id="WP_204663512.1">
    <property type="nucleotide sequence ID" value="NZ_JAFBDT010000007.1"/>
</dbReference>
<dbReference type="InterPro" id="IPR006680">
    <property type="entry name" value="Amidohydro-rel"/>
</dbReference>
<dbReference type="Gene3D" id="3.20.20.140">
    <property type="entry name" value="Metal-dependent hydrolases"/>
    <property type="match status" value="1"/>
</dbReference>
<evidence type="ECO:0000313" key="4">
    <source>
        <dbReference type="Proteomes" id="UP000767854"/>
    </source>
</evidence>
<dbReference type="SUPFAM" id="SSF51338">
    <property type="entry name" value="Composite domain of metallo-dependent hydrolases"/>
    <property type="match status" value="1"/>
</dbReference>
<dbReference type="InterPro" id="IPR032466">
    <property type="entry name" value="Metal_Hydrolase"/>
</dbReference>
<keyword evidence="3" id="KW-0378">Hydrolase</keyword>
<evidence type="ECO:0000259" key="2">
    <source>
        <dbReference type="Pfam" id="PF01979"/>
    </source>
</evidence>
<dbReference type="SUPFAM" id="SSF51556">
    <property type="entry name" value="Metallo-dependent hydrolases"/>
    <property type="match status" value="1"/>
</dbReference>
<reference evidence="3 4" key="1">
    <citation type="submission" date="2021-01" db="EMBL/GenBank/DDBJ databases">
        <title>Genomic Encyclopedia of Type Strains, Phase IV (KMG-IV): sequencing the most valuable type-strain genomes for metagenomic binning, comparative biology and taxonomic classification.</title>
        <authorList>
            <person name="Goeker M."/>
        </authorList>
    </citation>
    <scope>NUCLEOTIDE SEQUENCE [LARGE SCALE GENOMIC DNA]</scope>
    <source>
        <strain evidence="3 4">DSM 24436</strain>
    </source>
</reference>
<feature type="domain" description="Amidohydrolase-related" evidence="2">
    <location>
        <begin position="288"/>
        <end position="402"/>
    </location>
</feature>
<comment type="caution">
    <text evidence="3">The sequence shown here is derived from an EMBL/GenBank/DDBJ whole genome shotgun (WGS) entry which is preliminary data.</text>
</comment>
<dbReference type="InterPro" id="IPR050378">
    <property type="entry name" value="Metallo-dep_Hydrolases_sf"/>
</dbReference>
<comment type="cofactor">
    <cofactor evidence="1">
        <name>Zn(2+)</name>
        <dbReference type="ChEBI" id="CHEBI:29105"/>
    </cofactor>
</comment>
<evidence type="ECO:0000256" key="1">
    <source>
        <dbReference type="ARBA" id="ARBA00001947"/>
    </source>
</evidence>
<dbReference type="Proteomes" id="UP000767854">
    <property type="component" value="Unassembled WGS sequence"/>
</dbReference>
<dbReference type="InterPro" id="IPR011059">
    <property type="entry name" value="Metal-dep_hydrolase_composite"/>
</dbReference>
<dbReference type="GO" id="GO:0004157">
    <property type="term" value="F:dihydropyrimidinase activity"/>
    <property type="evidence" value="ECO:0007669"/>
    <property type="project" value="UniProtKB-EC"/>
</dbReference>
<dbReference type="EMBL" id="JAFBDT010000007">
    <property type="protein sequence ID" value="MBM7561728.1"/>
    <property type="molecule type" value="Genomic_DNA"/>
</dbReference>
<evidence type="ECO:0000313" key="3">
    <source>
        <dbReference type="EMBL" id="MBM7561728.1"/>
    </source>
</evidence>
<protein>
    <submittedName>
        <fullName evidence="3">Dihydropyrimidinase</fullName>
        <ecNumber evidence="3">3.5.2.2</ecNumber>
    </submittedName>
</protein>